<reference evidence="2 3" key="1">
    <citation type="submission" date="2010-06" db="EMBL/GenBank/DDBJ databases">
        <title>Complete sequence chromosome of Methanohalobium evestigatum Z-7303.</title>
        <authorList>
            <consortium name="US DOE Joint Genome Institute"/>
            <person name="Lucas S."/>
            <person name="Copeland A."/>
            <person name="Lapidus A."/>
            <person name="Cheng J.-F."/>
            <person name="Bruce D."/>
            <person name="Goodwin L."/>
            <person name="Pitluck S."/>
            <person name="Saunders E."/>
            <person name="Detter J.C."/>
            <person name="Han C."/>
            <person name="Tapia R."/>
            <person name="Land M."/>
            <person name="Hauser L."/>
            <person name="Kyrpides N."/>
            <person name="Mikhailova N."/>
            <person name="Sieprawska-Lupa M."/>
            <person name="Whitman W.B."/>
            <person name="Anderson I."/>
            <person name="Woyke T."/>
        </authorList>
    </citation>
    <scope>NUCLEOTIDE SEQUENCE [LARGE SCALE GENOMIC DNA]</scope>
    <source>
        <strain evidence="3">ATCC BAA-1072 / DSM 3721 / NBRC 107634 / OCM 161 / Z-7303</strain>
    </source>
</reference>
<dbReference type="KEGG" id="mev:Metev_2074"/>
<dbReference type="RefSeq" id="WP_013195466.1">
    <property type="nucleotide sequence ID" value="NC_014253.1"/>
</dbReference>
<dbReference type="SUPFAM" id="SSF53098">
    <property type="entry name" value="Ribonuclease H-like"/>
    <property type="match status" value="1"/>
</dbReference>
<dbReference type="EMBL" id="CP002069">
    <property type="protein sequence ID" value="ADI74901.1"/>
    <property type="molecule type" value="Genomic_DNA"/>
</dbReference>
<dbReference type="Gene3D" id="3.30.420.10">
    <property type="entry name" value="Ribonuclease H-like superfamily/Ribonuclease H"/>
    <property type="match status" value="1"/>
</dbReference>
<accession>D7EBQ9</accession>
<dbReference type="PANTHER" id="PTHR38462:SF1">
    <property type="entry name" value="YPRB RIBONUCLEASE H-LIKE DOMAIN-CONTAINING PROTEIN"/>
    <property type="match status" value="1"/>
</dbReference>
<dbReference type="InterPro" id="IPR038720">
    <property type="entry name" value="YprB_RNase_H-like_dom"/>
</dbReference>
<dbReference type="Pfam" id="PF13482">
    <property type="entry name" value="RNase_H_2"/>
    <property type="match status" value="1"/>
</dbReference>
<organism evidence="2 3">
    <name type="scientific">Methanohalobium evestigatum (strain ATCC BAA-1072 / DSM 3721 / NBRC 107634 / OCM 161 / Z-7303)</name>
    <dbReference type="NCBI Taxonomy" id="644295"/>
    <lineage>
        <taxon>Archaea</taxon>
        <taxon>Methanobacteriati</taxon>
        <taxon>Methanobacteriota</taxon>
        <taxon>Stenosarchaea group</taxon>
        <taxon>Methanomicrobia</taxon>
        <taxon>Methanosarcinales</taxon>
        <taxon>Methanosarcinaceae</taxon>
        <taxon>Methanohalobium</taxon>
    </lineage>
</organism>
<dbReference type="HOGENOM" id="CLU_073770_0_0_2"/>
<dbReference type="STRING" id="644295.Metev_2074"/>
<dbReference type="PANTHER" id="PTHR38462">
    <property type="entry name" value="EXONUCLEASE-LIKE PROTEIN"/>
    <property type="match status" value="1"/>
</dbReference>
<name>D7EBQ9_METEZ</name>
<dbReference type="InterPro" id="IPR036397">
    <property type="entry name" value="RNaseH_sf"/>
</dbReference>
<dbReference type="InterPro" id="IPR012337">
    <property type="entry name" value="RNaseH-like_sf"/>
</dbReference>
<dbReference type="Proteomes" id="UP000000391">
    <property type="component" value="Chromosome"/>
</dbReference>
<feature type="domain" description="YprB ribonuclease H-like" evidence="1">
    <location>
        <begin position="88"/>
        <end position="236"/>
    </location>
</feature>
<sequence>MLTSTYIHIPKIGKSTEHKIWASGITTWEDFVKYHDSVPLPESKRNIILEGIDESMERLDKRDTEFFANCLPNSEHWRGFRYFLDSVAYVDIETTGLSNTHDHITVVGVYNGNQTKTFVHGINLDDVADELNKYEFIVTYNGACFDLPFIRKEFPELEFNQLHVDLIYPLKKLGYKGGLKQAEEKLGISRSDNTTKMSGLDAVKLWNRYQKGDNDALDLLLEYNREDIVNLETILSTIHSRLIDKTFSDAKKQF</sequence>
<keyword evidence="3" id="KW-1185">Reference proteome</keyword>
<dbReference type="AlphaFoldDB" id="D7EBQ9"/>
<protein>
    <recommendedName>
        <fullName evidence="1">YprB ribonuclease H-like domain-containing protein</fullName>
    </recommendedName>
</protein>
<dbReference type="OrthoDB" id="211024at2157"/>
<gene>
    <name evidence="2" type="ordered locus">Metev_2074</name>
</gene>
<evidence type="ECO:0000313" key="3">
    <source>
        <dbReference type="Proteomes" id="UP000000391"/>
    </source>
</evidence>
<proteinExistence type="predicted"/>
<dbReference type="GeneID" id="9347735"/>
<evidence type="ECO:0000259" key="1">
    <source>
        <dbReference type="Pfam" id="PF13482"/>
    </source>
</evidence>
<evidence type="ECO:0000313" key="2">
    <source>
        <dbReference type="EMBL" id="ADI74901.1"/>
    </source>
</evidence>
<dbReference type="GO" id="GO:0003676">
    <property type="term" value="F:nucleic acid binding"/>
    <property type="evidence" value="ECO:0007669"/>
    <property type="project" value="InterPro"/>
</dbReference>